<dbReference type="Proteomes" id="UP000198243">
    <property type="component" value="Chromosome I"/>
</dbReference>
<proteinExistence type="predicted"/>
<evidence type="ECO:0000313" key="1">
    <source>
        <dbReference type="EMBL" id="SCF06481.1"/>
    </source>
</evidence>
<protein>
    <submittedName>
        <fullName evidence="1">Uncharacterized protein</fullName>
    </submittedName>
</protein>
<accession>A0A1C4XEC2</accession>
<evidence type="ECO:0000313" key="2">
    <source>
        <dbReference type="Proteomes" id="UP000198243"/>
    </source>
</evidence>
<sequence length="320" mass="34890">MTTHTFRHDGRTYSVNAEAVRVALADLVREDLHEHWVEIDGARWPVKQVFGAVTGLHRSAFTSHTALRHLQALKLPTSLRTKGDVHARTNLSSVSSEVRPGLAAAFATLLAFLGSADLTGRISDLEARLNGVDRRAVSSLAEEAGMGSELLRAALLVRQHAGRLSDVIHAAAITLVLPKILEDGERVVRRPSLAAGNDLSRPYDLETDRRIAEFKVSVWKGADAMRKRGVFADLVHLALDTSGRRPQLYVAGPPAIHFLRGARGTAEWGLNRSSPRLRQGFEERFGPLDVPIRDFTAGPAGRVELIDLTVLLPEVAAAII</sequence>
<keyword evidence="2" id="KW-1185">Reference proteome</keyword>
<dbReference type="EMBL" id="LT607412">
    <property type="protein sequence ID" value="SCF06481.1"/>
    <property type="molecule type" value="Genomic_DNA"/>
</dbReference>
<gene>
    <name evidence="1" type="ORF">GA0070607_5095</name>
</gene>
<reference evidence="2" key="1">
    <citation type="submission" date="2016-06" db="EMBL/GenBank/DDBJ databases">
        <authorList>
            <person name="Varghese N."/>
            <person name="Submissions Spin"/>
        </authorList>
    </citation>
    <scope>NUCLEOTIDE SEQUENCE [LARGE SCALE GENOMIC DNA]</scope>
    <source>
        <strain evidence="2">DSM 44875</strain>
    </source>
</reference>
<dbReference type="OrthoDB" id="6397886at2"/>
<name>A0A1C4XEC2_9ACTN</name>
<dbReference type="RefSeq" id="WP_089020375.1">
    <property type="nucleotide sequence ID" value="NZ_LT607412.1"/>
</dbReference>
<dbReference type="AlphaFoldDB" id="A0A1C4XEC2"/>
<organism evidence="1 2">
    <name type="scientific">Micromonospora coriariae</name>
    <dbReference type="NCBI Taxonomy" id="285665"/>
    <lineage>
        <taxon>Bacteria</taxon>
        <taxon>Bacillati</taxon>
        <taxon>Actinomycetota</taxon>
        <taxon>Actinomycetes</taxon>
        <taxon>Micromonosporales</taxon>
        <taxon>Micromonosporaceae</taxon>
        <taxon>Micromonospora</taxon>
    </lineage>
</organism>